<evidence type="ECO:0000313" key="7">
    <source>
        <dbReference type="EMBL" id="SBT07720.1"/>
    </source>
</evidence>
<comment type="subcellular location">
    <subcellularLocation>
        <location evidence="4">Periplasm</location>
    </subcellularLocation>
</comment>
<comment type="subunit">
    <text evidence="4">Component of the lipopolysaccharide transport and assembly complex.</text>
</comment>
<dbReference type="EMBL" id="FLQY01000148">
    <property type="protein sequence ID" value="SBT07720.1"/>
    <property type="molecule type" value="Genomic_DNA"/>
</dbReference>
<dbReference type="GO" id="GO:0001530">
    <property type="term" value="F:lipopolysaccharide binding"/>
    <property type="evidence" value="ECO:0007669"/>
    <property type="project" value="InterPro"/>
</dbReference>
<dbReference type="InterPro" id="IPR014340">
    <property type="entry name" value="LptA"/>
</dbReference>
<comment type="similarity">
    <text evidence="4">Belongs to the LptA family.</text>
</comment>
<dbReference type="InterPro" id="IPR005653">
    <property type="entry name" value="OstA-like_N"/>
</dbReference>
<gene>
    <name evidence="4" type="primary">lptA</name>
    <name evidence="7" type="ORF">PROAA_2310004</name>
</gene>
<dbReference type="GO" id="GO:0043165">
    <property type="term" value="P:Gram-negative-bacterium-type cell outer membrane assembly"/>
    <property type="evidence" value="ECO:0007669"/>
    <property type="project" value="UniProtKB-UniRule"/>
</dbReference>
<reference evidence="7 8" key="1">
    <citation type="submission" date="2016-06" db="EMBL/GenBank/DDBJ databases">
        <authorList>
            <person name="Kjaerup R.B."/>
            <person name="Dalgaard T.S."/>
            <person name="Juul-Madsen H.R."/>
        </authorList>
    </citation>
    <scope>NUCLEOTIDE SEQUENCE [LARGE SCALE GENOMIC DNA]</scope>
    <source>
        <strain evidence="7">2</strain>
    </source>
</reference>
<organism evidence="7 8">
    <name type="scientific">Candidatus Propionivibrio aalborgensis</name>
    <dbReference type="NCBI Taxonomy" id="1860101"/>
    <lineage>
        <taxon>Bacteria</taxon>
        <taxon>Pseudomonadati</taxon>
        <taxon>Pseudomonadota</taxon>
        <taxon>Betaproteobacteria</taxon>
        <taxon>Rhodocyclales</taxon>
        <taxon>Rhodocyclaceae</taxon>
        <taxon>Propionivibrio</taxon>
    </lineage>
</organism>
<dbReference type="Gene3D" id="2.60.450.10">
    <property type="entry name" value="Lipopolysaccharide (LPS) transport protein A like domain"/>
    <property type="match status" value="1"/>
</dbReference>
<comment type="function">
    <text evidence="4">Involved in the assembly of lipopolysaccharide (LPS). Required for the translocation of LPS from the inner membrane to the outer membrane.</text>
</comment>
<accession>A0A1A8XRH0</accession>
<dbReference type="HAMAP" id="MF_01914">
    <property type="entry name" value="LPS_assembly_LptA"/>
    <property type="match status" value="1"/>
</dbReference>
<feature type="signal peptide" evidence="4">
    <location>
        <begin position="1"/>
        <end position="23"/>
    </location>
</feature>
<feature type="domain" description="Organic solvent tolerance-like N-terminal" evidence="6">
    <location>
        <begin position="34"/>
        <end position="146"/>
    </location>
</feature>
<keyword evidence="8" id="KW-1185">Reference proteome</keyword>
<feature type="chain" id="PRO_5009003133" description="Lipopolysaccharide export system protein LptA" evidence="4">
    <location>
        <begin position="24"/>
        <end position="199"/>
    </location>
</feature>
<protein>
    <recommendedName>
        <fullName evidence="4">Lipopolysaccharide export system protein LptA</fullName>
    </recommendedName>
</protein>
<evidence type="ECO:0000256" key="5">
    <source>
        <dbReference type="SAM" id="MobiDB-lite"/>
    </source>
</evidence>
<dbReference type="GO" id="GO:0017089">
    <property type="term" value="F:glycolipid transfer activity"/>
    <property type="evidence" value="ECO:0007669"/>
    <property type="project" value="TreeGrafter"/>
</dbReference>
<keyword evidence="1 4" id="KW-0813">Transport</keyword>
<dbReference type="GO" id="GO:0015920">
    <property type="term" value="P:lipopolysaccharide transport"/>
    <property type="evidence" value="ECO:0007669"/>
    <property type="project" value="UniProtKB-UniRule"/>
</dbReference>
<evidence type="ECO:0000256" key="3">
    <source>
        <dbReference type="ARBA" id="ARBA00022764"/>
    </source>
</evidence>
<dbReference type="GO" id="GO:0009279">
    <property type="term" value="C:cell outer membrane"/>
    <property type="evidence" value="ECO:0007669"/>
    <property type="project" value="TreeGrafter"/>
</dbReference>
<dbReference type="GO" id="GO:0030288">
    <property type="term" value="C:outer membrane-bounded periplasmic space"/>
    <property type="evidence" value="ECO:0007669"/>
    <property type="project" value="TreeGrafter"/>
</dbReference>
<dbReference type="InterPro" id="IPR052037">
    <property type="entry name" value="LPS_export_LptA"/>
</dbReference>
<evidence type="ECO:0000256" key="4">
    <source>
        <dbReference type="HAMAP-Rule" id="MF_01914"/>
    </source>
</evidence>
<evidence type="ECO:0000259" key="6">
    <source>
        <dbReference type="Pfam" id="PF03968"/>
    </source>
</evidence>
<dbReference type="PANTHER" id="PTHR36504:SF1">
    <property type="entry name" value="LIPOPOLYSACCHARIDE EXPORT SYSTEM PROTEIN LPTA"/>
    <property type="match status" value="1"/>
</dbReference>
<evidence type="ECO:0000256" key="1">
    <source>
        <dbReference type="ARBA" id="ARBA00022448"/>
    </source>
</evidence>
<sequence precursor="true">MKPNSPYLAATFLLLALSLPALAEKADREKPINLEADRISMDDVNKVQVFEGNVILTQGTLQIRTSKLVVTQDADGFQKGVATGGADGLARFRQKREGSSDYIEGEAERIVHHARDEKSEFFIRAWVKSGLDEIRGQYISYDALTEKYLVTNGGGESKSATGTAQARVRAIIQPKGKNAAEEPKGEPLTLKPSGTVAPR</sequence>
<dbReference type="PANTHER" id="PTHR36504">
    <property type="entry name" value="LIPOPOLYSACCHARIDE EXPORT SYSTEM PROTEIN LPTA"/>
    <property type="match status" value="1"/>
</dbReference>
<dbReference type="AlphaFoldDB" id="A0A1A8XRH0"/>
<evidence type="ECO:0000313" key="8">
    <source>
        <dbReference type="Proteomes" id="UP000199600"/>
    </source>
</evidence>
<evidence type="ECO:0000256" key="2">
    <source>
        <dbReference type="ARBA" id="ARBA00022729"/>
    </source>
</evidence>
<proteinExistence type="inferred from homology"/>
<dbReference type="NCBIfam" id="TIGR03002">
    <property type="entry name" value="outer_YhbN_LptA"/>
    <property type="match status" value="1"/>
</dbReference>
<dbReference type="Proteomes" id="UP000199600">
    <property type="component" value="Unassembled WGS sequence"/>
</dbReference>
<dbReference type="RefSeq" id="WP_186410980.1">
    <property type="nucleotide sequence ID" value="NZ_FLQY01000148.1"/>
</dbReference>
<dbReference type="Pfam" id="PF03968">
    <property type="entry name" value="LptD_N"/>
    <property type="match status" value="1"/>
</dbReference>
<keyword evidence="3 4" id="KW-0574">Periplasm</keyword>
<feature type="region of interest" description="Disordered" evidence="5">
    <location>
        <begin position="173"/>
        <end position="199"/>
    </location>
</feature>
<name>A0A1A8XRH0_9RHOO</name>
<keyword evidence="2 4" id="KW-0732">Signal</keyword>